<reference evidence="3 4" key="1">
    <citation type="journal article" date="2014" name="PLoS ONE">
        <title>Global Analysis of Gene Expression Profiles in Physic Nut (Jatropha curcas L.) Seedlings Exposed to Salt Stress.</title>
        <authorList>
            <person name="Zhang L."/>
            <person name="Zhang C."/>
            <person name="Wu P."/>
            <person name="Chen Y."/>
            <person name="Li M."/>
            <person name="Jiang H."/>
            <person name="Wu G."/>
        </authorList>
    </citation>
    <scope>NUCLEOTIDE SEQUENCE [LARGE SCALE GENOMIC DNA]</scope>
    <source>
        <strain evidence="4">cv. GZQX0401</strain>
        <tissue evidence="3">Young leaves</tissue>
    </source>
</reference>
<dbReference type="AlphaFoldDB" id="A0A067KXN3"/>
<dbReference type="GO" id="GO:0005737">
    <property type="term" value="C:cytoplasm"/>
    <property type="evidence" value="ECO:0007669"/>
    <property type="project" value="TreeGrafter"/>
</dbReference>
<dbReference type="GO" id="GO:0006508">
    <property type="term" value="P:proteolysis"/>
    <property type="evidence" value="ECO:0007669"/>
    <property type="project" value="InterPro"/>
</dbReference>
<dbReference type="Pfam" id="PF00656">
    <property type="entry name" value="Peptidase_C14"/>
    <property type="match status" value="1"/>
</dbReference>
<proteinExistence type="inferred from homology"/>
<comment type="similarity">
    <text evidence="1">Belongs to the peptidase C14B family.</text>
</comment>
<dbReference type="Proteomes" id="UP000027138">
    <property type="component" value="Unassembled WGS sequence"/>
</dbReference>
<dbReference type="EMBL" id="KK914327">
    <property type="protein sequence ID" value="KDP40907.1"/>
    <property type="molecule type" value="Genomic_DNA"/>
</dbReference>
<dbReference type="Gene3D" id="3.40.50.12660">
    <property type="match status" value="1"/>
</dbReference>
<evidence type="ECO:0000313" key="4">
    <source>
        <dbReference type="Proteomes" id="UP000027138"/>
    </source>
</evidence>
<dbReference type="OrthoDB" id="3223806at2759"/>
<accession>A0A067KXN3</accession>
<gene>
    <name evidence="3" type="ORF">JCGZ_24906</name>
</gene>
<name>A0A067KXN3_JATCU</name>
<dbReference type="KEGG" id="jcu:105631719"/>
<keyword evidence="4" id="KW-1185">Reference proteome</keyword>
<sequence>MIETIIIKCCSCQKHFWVAKGAKTSRCISCKRVNTLPRNEQSRVFFIKDPKVTTANSKEEILPRKKAVLCGVSYYQKKYKLKGTINDVKDMRNLLISYFRFPQDSILQLTEEQDPELIPTRKNIEKALKWLVEGCRSGDSLVFYFAGHGSQVDDSDGDEIDELDETICPLDFQVNGKIVDDYINSVIVRPLVEGVTLHAIIDTCHSATMLDLPFMCNAKQKKWVENPPPSGANKGTSGGLAICISACRDDQKVVDSSALCGKGNLTYNLIQEINENPGLSYDALITSVQNNIDKAIEAPGCKTWFLRKFFKNSFLQEVQLSSSEKFDIYNKKFKL</sequence>
<evidence type="ECO:0000256" key="1">
    <source>
        <dbReference type="ARBA" id="ARBA00009005"/>
    </source>
</evidence>
<dbReference type="PANTHER" id="PTHR48104">
    <property type="entry name" value="METACASPASE-4"/>
    <property type="match status" value="1"/>
</dbReference>
<dbReference type="InterPro" id="IPR050452">
    <property type="entry name" value="Metacaspase"/>
</dbReference>
<dbReference type="InterPro" id="IPR011600">
    <property type="entry name" value="Pept_C14_caspase"/>
</dbReference>
<dbReference type="GO" id="GO:0004197">
    <property type="term" value="F:cysteine-type endopeptidase activity"/>
    <property type="evidence" value="ECO:0007669"/>
    <property type="project" value="InterPro"/>
</dbReference>
<dbReference type="PANTHER" id="PTHR48104:SF2">
    <property type="entry name" value="METACASPASE-1-LIKE ISOFORM X1"/>
    <property type="match status" value="1"/>
</dbReference>
<evidence type="ECO:0000259" key="2">
    <source>
        <dbReference type="Pfam" id="PF00656"/>
    </source>
</evidence>
<dbReference type="SUPFAM" id="SSF52129">
    <property type="entry name" value="Caspase-like"/>
    <property type="match status" value="1"/>
</dbReference>
<evidence type="ECO:0000313" key="3">
    <source>
        <dbReference type="EMBL" id="KDP40907.1"/>
    </source>
</evidence>
<organism evidence="3 4">
    <name type="scientific">Jatropha curcas</name>
    <name type="common">Barbados nut</name>
    <dbReference type="NCBI Taxonomy" id="180498"/>
    <lineage>
        <taxon>Eukaryota</taxon>
        <taxon>Viridiplantae</taxon>
        <taxon>Streptophyta</taxon>
        <taxon>Embryophyta</taxon>
        <taxon>Tracheophyta</taxon>
        <taxon>Spermatophyta</taxon>
        <taxon>Magnoliopsida</taxon>
        <taxon>eudicotyledons</taxon>
        <taxon>Gunneridae</taxon>
        <taxon>Pentapetalae</taxon>
        <taxon>rosids</taxon>
        <taxon>fabids</taxon>
        <taxon>Malpighiales</taxon>
        <taxon>Euphorbiaceae</taxon>
        <taxon>Crotonoideae</taxon>
        <taxon>Jatropheae</taxon>
        <taxon>Jatropha</taxon>
    </lineage>
</organism>
<protein>
    <recommendedName>
        <fullName evidence="2">Peptidase C14 caspase domain-containing protein</fullName>
    </recommendedName>
</protein>
<feature type="domain" description="Peptidase C14 caspase" evidence="2">
    <location>
        <begin position="64"/>
        <end position="299"/>
    </location>
</feature>
<dbReference type="InterPro" id="IPR029030">
    <property type="entry name" value="Caspase-like_dom_sf"/>
</dbReference>